<name>A0A9N9EKV9_9GLOM</name>
<protein>
    <submittedName>
        <fullName evidence="1">16583_t:CDS:1</fullName>
    </submittedName>
</protein>
<dbReference type="AlphaFoldDB" id="A0A9N9EKV9"/>
<accession>A0A9N9EKV9</accession>
<organism evidence="1 2">
    <name type="scientific">Racocetra fulgida</name>
    <dbReference type="NCBI Taxonomy" id="60492"/>
    <lineage>
        <taxon>Eukaryota</taxon>
        <taxon>Fungi</taxon>
        <taxon>Fungi incertae sedis</taxon>
        <taxon>Mucoromycota</taxon>
        <taxon>Glomeromycotina</taxon>
        <taxon>Glomeromycetes</taxon>
        <taxon>Diversisporales</taxon>
        <taxon>Gigasporaceae</taxon>
        <taxon>Racocetra</taxon>
    </lineage>
</organism>
<dbReference type="EMBL" id="CAJVPZ010017913">
    <property type="protein sequence ID" value="CAG8683197.1"/>
    <property type="molecule type" value="Genomic_DNA"/>
</dbReference>
<evidence type="ECO:0000313" key="2">
    <source>
        <dbReference type="Proteomes" id="UP000789396"/>
    </source>
</evidence>
<proteinExistence type="predicted"/>
<reference evidence="1" key="1">
    <citation type="submission" date="2021-06" db="EMBL/GenBank/DDBJ databases">
        <authorList>
            <person name="Kallberg Y."/>
            <person name="Tangrot J."/>
            <person name="Rosling A."/>
        </authorList>
    </citation>
    <scope>NUCLEOTIDE SEQUENCE</scope>
    <source>
        <strain evidence="1">IN212</strain>
    </source>
</reference>
<keyword evidence="2" id="KW-1185">Reference proteome</keyword>
<comment type="caution">
    <text evidence="1">The sequence shown here is derived from an EMBL/GenBank/DDBJ whole genome shotgun (WGS) entry which is preliminary data.</text>
</comment>
<feature type="non-terminal residue" evidence="1">
    <location>
        <position position="74"/>
    </location>
</feature>
<gene>
    <name evidence="1" type="ORF">RFULGI_LOCUS9699</name>
</gene>
<evidence type="ECO:0000313" key="1">
    <source>
        <dbReference type="EMBL" id="CAG8683197.1"/>
    </source>
</evidence>
<sequence length="74" mass="8532">MRNVKDTSKEIPAYMIADNNNETKENISEVVPKDNETISDIHEEDIKKLLTNNPAKLVDEISENQSSFLIWKNE</sequence>
<dbReference type="Proteomes" id="UP000789396">
    <property type="component" value="Unassembled WGS sequence"/>
</dbReference>